<name>A0A1F6NIP8_9BACT</name>
<evidence type="ECO:0000259" key="1">
    <source>
        <dbReference type="Pfam" id="PF05168"/>
    </source>
</evidence>
<dbReference type="EMBL" id="MFQR01000069">
    <property type="protein sequence ID" value="OGH83715.1"/>
    <property type="molecule type" value="Genomic_DNA"/>
</dbReference>
<dbReference type="Pfam" id="PF05168">
    <property type="entry name" value="HEPN"/>
    <property type="match status" value="1"/>
</dbReference>
<proteinExistence type="predicted"/>
<comment type="caution">
    <text evidence="2">The sequence shown here is derived from an EMBL/GenBank/DDBJ whole genome shotgun (WGS) entry which is preliminary data.</text>
</comment>
<organism evidence="2 3">
    <name type="scientific">Candidatus Magasanikbacteria bacterium RIFOXYA2_FULL_44_8</name>
    <dbReference type="NCBI Taxonomy" id="1798696"/>
    <lineage>
        <taxon>Bacteria</taxon>
        <taxon>Candidatus Magasanikiibacteriota</taxon>
    </lineage>
</organism>
<gene>
    <name evidence="2" type="ORF">A2261_00980</name>
</gene>
<accession>A0A1F6NIP8</accession>
<dbReference type="InterPro" id="IPR007842">
    <property type="entry name" value="HEPN_dom"/>
</dbReference>
<dbReference type="Gene3D" id="1.20.120.330">
    <property type="entry name" value="Nucleotidyltransferases domain 2"/>
    <property type="match status" value="1"/>
</dbReference>
<sequence length="129" mass="15702">MEYKKLVEYWRKSAEHDYETMLGLYRIRRYSDCLFFGHMVLEKMFKALVVRNTEKDAPYVHNLVSLAKLSGLTLDKIDLALIGQINEFNIRARYPEYKLDFYKKCNQKFTKKYYDEIKKWYKKLCQEIS</sequence>
<dbReference type="Proteomes" id="UP000177803">
    <property type="component" value="Unassembled WGS sequence"/>
</dbReference>
<evidence type="ECO:0000313" key="2">
    <source>
        <dbReference type="EMBL" id="OGH83715.1"/>
    </source>
</evidence>
<protein>
    <recommendedName>
        <fullName evidence="1">HEPN domain-containing protein</fullName>
    </recommendedName>
</protein>
<feature type="domain" description="HEPN" evidence="1">
    <location>
        <begin position="7"/>
        <end position="115"/>
    </location>
</feature>
<reference evidence="2 3" key="1">
    <citation type="journal article" date="2016" name="Nat. Commun.">
        <title>Thousands of microbial genomes shed light on interconnected biogeochemical processes in an aquifer system.</title>
        <authorList>
            <person name="Anantharaman K."/>
            <person name="Brown C.T."/>
            <person name="Hug L.A."/>
            <person name="Sharon I."/>
            <person name="Castelle C.J."/>
            <person name="Probst A.J."/>
            <person name="Thomas B.C."/>
            <person name="Singh A."/>
            <person name="Wilkins M.J."/>
            <person name="Karaoz U."/>
            <person name="Brodie E.L."/>
            <person name="Williams K.H."/>
            <person name="Hubbard S.S."/>
            <person name="Banfield J.F."/>
        </authorList>
    </citation>
    <scope>NUCLEOTIDE SEQUENCE [LARGE SCALE GENOMIC DNA]</scope>
</reference>
<dbReference type="AlphaFoldDB" id="A0A1F6NIP8"/>
<dbReference type="SUPFAM" id="SSF81593">
    <property type="entry name" value="Nucleotidyltransferase substrate binding subunit/domain"/>
    <property type="match status" value="1"/>
</dbReference>
<evidence type="ECO:0000313" key="3">
    <source>
        <dbReference type="Proteomes" id="UP000177803"/>
    </source>
</evidence>